<dbReference type="Gene3D" id="3.30.950.30">
    <property type="entry name" value="Schlafen, AAA domain"/>
    <property type="match status" value="1"/>
</dbReference>
<gene>
    <name evidence="2" type="ORF">CSA56_12985</name>
</gene>
<keyword evidence="2" id="KW-0808">Transferase</keyword>
<dbReference type="PANTHER" id="PTHR30595">
    <property type="entry name" value="GLPR-RELATED TRANSCRIPTIONAL REPRESSOR"/>
    <property type="match status" value="1"/>
</dbReference>
<dbReference type="Gene3D" id="3.30.565.60">
    <property type="match status" value="1"/>
</dbReference>
<dbReference type="Pfam" id="PF04326">
    <property type="entry name" value="SLFN_AlbA_2"/>
    <property type="match status" value="1"/>
</dbReference>
<reference evidence="2 3" key="1">
    <citation type="submission" date="2017-10" db="EMBL/GenBank/DDBJ databases">
        <title>Novel microbial diversity and functional potential in the marine mammal oral microbiome.</title>
        <authorList>
            <person name="Dudek N.K."/>
            <person name="Sun C.L."/>
            <person name="Burstein D."/>
            <person name="Kantor R.S."/>
            <person name="Aliaga Goltsman D.S."/>
            <person name="Bik E.M."/>
            <person name="Thomas B.C."/>
            <person name="Banfield J.F."/>
            <person name="Relman D.A."/>
        </authorList>
    </citation>
    <scope>NUCLEOTIDE SEQUENCE [LARGE SCALE GENOMIC DNA]</scope>
    <source>
        <strain evidence="2">DOLJORAL78_47_16</strain>
    </source>
</reference>
<evidence type="ECO:0000313" key="3">
    <source>
        <dbReference type="Proteomes" id="UP000230821"/>
    </source>
</evidence>
<proteinExistence type="predicted"/>
<keyword evidence="2" id="KW-0418">Kinase</keyword>
<sequence length="390" mass="45272">MTIHEILTNGENSYIEFKERFDNATSVAEEIVAFLNFKGGSILWGISDTGEVIGIRNPQQSIEERVMNICRENIIPPIIPGFKTYDIQGKRIARMIVSEGLEKPYRTKQGKYLIRIGSTKRHASREELARLFQNSLMCHNDDRAISGANSDVLNIEKLRDYFSSIYELDIRELPAEELQQLLINASVLSFTVDSVIATVVGLLFFARTDRHPVSPIERFLPHTGITLVHYADENQEEILDRFQSYAPCPEIIDDILHKIRLNWWQRSQIQGVKREETVFPEKVFRELLVNATVHRDYTIHSPIFVKMFPRSVEVSNPGRLVNTVTIDKMKAGISISRNPLIMKFMENYRYADRLGRGIPIIMNYVRRHSYLRIDLCEEDERFLVRLRLEE</sequence>
<dbReference type="Pfam" id="PF13749">
    <property type="entry name" value="HATPase_c_4"/>
    <property type="match status" value="1"/>
</dbReference>
<comment type="caution">
    <text evidence="2">The sequence shown here is derived from an EMBL/GenBank/DDBJ whole genome shotgun (WGS) entry which is preliminary data.</text>
</comment>
<evidence type="ECO:0000313" key="2">
    <source>
        <dbReference type="EMBL" id="PIE33229.1"/>
    </source>
</evidence>
<dbReference type="PANTHER" id="PTHR30595:SF6">
    <property type="entry name" value="SCHLAFEN ALBA-2 DOMAIN-CONTAINING PROTEIN"/>
    <property type="match status" value="1"/>
</dbReference>
<protein>
    <submittedName>
        <fullName evidence="2">Histidine kinase</fullName>
    </submittedName>
</protein>
<organism evidence="2 3">
    <name type="scientific">candidate division KSB3 bacterium</name>
    <dbReference type="NCBI Taxonomy" id="2044937"/>
    <lineage>
        <taxon>Bacteria</taxon>
        <taxon>candidate division KSB3</taxon>
    </lineage>
</organism>
<feature type="domain" description="Schlafen AlbA-2" evidence="1">
    <location>
        <begin position="11"/>
        <end position="123"/>
    </location>
</feature>
<dbReference type="InterPro" id="IPR007421">
    <property type="entry name" value="Schlafen_AlbA_2_dom"/>
</dbReference>
<dbReference type="GO" id="GO:0016301">
    <property type="term" value="F:kinase activity"/>
    <property type="evidence" value="ECO:0007669"/>
    <property type="project" value="UniProtKB-KW"/>
</dbReference>
<dbReference type="Proteomes" id="UP000230821">
    <property type="component" value="Unassembled WGS sequence"/>
</dbReference>
<dbReference type="AlphaFoldDB" id="A0A2G6KEJ8"/>
<dbReference type="EMBL" id="PDSK01000102">
    <property type="protein sequence ID" value="PIE33229.1"/>
    <property type="molecule type" value="Genomic_DNA"/>
</dbReference>
<dbReference type="InterPro" id="IPR038461">
    <property type="entry name" value="Schlafen_AlbA_2_dom_sf"/>
</dbReference>
<evidence type="ECO:0000259" key="1">
    <source>
        <dbReference type="Pfam" id="PF04326"/>
    </source>
</evidence>
<name>A0A2G6KEJ8_9BACT</name>
<dbReference type="InterPro" id="IPR038475">
    <property type="entry name" value="RecG_C_sf"/>
</dbReference>
<accession>A0A2G6KEJ8</accession>